<evidence type="ECO:0008006" key="6">
    <source>
        <dbReference type="Google" id="ProtNLM"/>
    </source>
</evidence>
<dbReference type="GO" id="GO:0004622">
    <property type="term" value="F:phosphatidylcholine lysophospholipase activity"/>
    <property type="evidence" value="ECO:0007669"/>
    <property type="project" value="TreeGrafter"/>
</dbReference>
<dbReference type="PANTHER" id="PTHR30383:SF32">
    <property type="entry name" value="SGNH-HYDROLASE"/>
    <property type="match status" value="1"/>
</dbReference>
<organism evidence="5">
    <name type="scientific">marine metagenome</name>
    <dbReference type="NCBI Taxonomy" id="408172"/>
    <lineage>
        <taxon>unclassified sequences</taxon>
        <taxon>metagenomes</taxon>
        <taxon>ecological metagenomes</taxon>
    </lineage>
</organism>
<dbReference type="Gene3D" id="2.60.120.200">
    <property type="match status" value="1"/>
</dbReference>
<gene>
    <name evidence="5" type="ORF">METZ01_LOCUS162136</name>
</gene>
<dbReference type="AlphaFoldDB" id="A0A382B7N6"/>
<dbReference type="Pfam" id="PF05426">
    <property type="entry name" value="Alginate_lyase"/>
    <property type="match status" value="1"/>
</dbReference>
<dbReference type="SUPFAM" id="SSF52266">
    <property type="entry name" value="SGNH hydrolase"/>
    <property type="match status" value="1"/>
</dbReference>
<dbReference type="GO" id="GO:0042597">
    <property type="term" value="C:periplasmic space"/>
    <property type="evidence" value="ECO:0007669"/>
    <property type="project" value="InterPro"/>
</dbReference>
<name>A0A382B7N6_9ZZZZ</name>
<proteinExistence type="predicted"/>
<dbReference type="InterPro" id="IPR008929">
    <property type="entry name" value="Chondroitin_lyas"/>
</dbReference>
<dbReference type="InterPro" id="IPR013783">
    <property type="entry name" value="Ig-like_fold"/>
</dbReference>
<dbReference type="GO" id="GO:0016829">
    <property type="term" value="F:lyase activity"/>
    <property type="evidence" value="ECO:0007669"/>
    <property type="project" value="UniProtKB-KW"/>
</dbReference>
<keyword evidence="1" id="KW-0732">Signal</keyword>
<reference evidence="5" key="1">
    <citation type="submission" date="2018-05" db="EMBL/GenBank/DDBJ databases">
        <authorList>
            <person name="Lanie J.A."/>
            <person name="Ng W.-L."/>
            <person name="Kazmierczak K.M."/>
            <person name="Andrzejewski T.M."/>
            <person name="Davidsen T.M."/>
            <person name="Wayne K.J."/>
            <person name="Tettelin H."/>
            <person name="Glass J.I."/>
            <person name="Rusch D."/>
            <person name="Podicherti R."/>
            <person name="Tsui H.-C.T."/>
            <person name="Winkler M.E."/>
        </authorList>
    </citation>
    <scope>NUCLEOTIDE SEQUENCE</scope>
</reference>
<dbReference type="PANTHER" id="PTHR30383">
    <property type="entry name" value="THIOESTERASE 1/PROTEASE 1/LYSOPHOSPHOLIPASE L1"/>
    <property type="match status" value="1"/>
</dbReference>
<evidence type="ECO:0000256" key="1">
    <source>
        <dbReference type="ARBA" id="ARBA00022729"/>
    </source>
</evidence>
<dbReference type="InterPro" id="IPR036514">
    <property type="entry name" value="SGNH_hydro_sf"/>
</dbReference>
<feature type="domain" description="SGNH hydrolase-type esterase" evidence="4">
    <location>
        <begin position="542"/>
        <end position="703"/>
    </location>
</feature>
<protein>
    <recommendedName>
        <fullName evidence="6">Fibronectin type-III domain-containing protein</fullName>
    </recommendedName>
</protein>
<dbReference type="InterPro" id="IPR013830">
    <property type="entry name" value="SGNH_hydro"/>
</dbReference>
<evidence type="ECO:0000259" key="3">
    <source>
        <dbReference type="Pfam" id="PF05426"/>
    </source>
</evidence>
<dbReference type="Pfam" id="PF13472">
    <property type="entry name" value="Lipase_GDSL_2"/>
    <property type="match status" value="1"/>
</dbReference>
<dbReference type="SUPFAM" id="SSF49265">
    <property type="entry name" value="Fibronectin type III"/>
    <property type="match status" value="1"/>
</dbReference>
<dbReference type="InterPro" id="IPR036116">
    <property type="entry name" value="FN3_sf"/>
</dbReference>
<evidence type="ECO:0000259" key="4">
    <source>
        <dbReference type="Pfam" id="PF13472"/>
    </source>
</evidence>
<dbReference type="Gene3D" id="2.60.40.10">
    <property type="entry name" value="Immunoglobulins"/>
    <property type="match status" value="1"/>
</dbReference>
<evidence type="ECO:0000313" key="5">
    <source>
        <dbReference type="EMBL" id="SVB09282.1"/>
    </source>
</evidence>
<keyword evidence="2" id="KW-0456">Lyase</keyword>
<dbReference type="InterPro" id="IPR051532">
    <property type="entry name" value="Ester_Hydrolysis_Enzymes"/>
</dbReference>
<dbReference type="Gene3D" id="1.50.10.100">
    <property type="entry name" value="Chondroitin AC/alginate lyase"/>
    <property type="match status" value="1"/>
</dbReference>
<sequence length="725" mass="81023">EAWHPTIEHYAYFANGNWETAALQTNMSIAVFCNNRQLFEATVRYAVNGAGNGSIPHMIVYPTGQCQETTRAQHYAQLGLGLLGCVAEVAWNQGVDLYAWEGNRILKGFEYTAKYGLGEDVPYQHYLDRTGKYGFGGRNNKYDKISTVSRGSFWPIFERTYHHYSNRRGVPAPYSASVAEMKRPEGHSHDHVGLGTLVHWRPPQKAPKPSKAPGVPAGLVARSSVEGLRLKWVGSVDPVSCTDANSYIIQRATRREGPYRTIATEIQESSFLDGTVKNGDLYYYTIQAANDAGRSNPSAVLVANANLPGPWRSSDVGKATIPGFTEYNGKQFTLEGEGHDIGGTSDEFHFAYAPFSGEGTMTARIIRPMSSQWTKPGVMMRESLDANSRHVSVLLQPHWSGAMVSRKKTGGVTTTQGERSLNEKHIIKKNRLSTPYWVRLIRFRNRFIGYMSPDGFDWQELGSIEIPISRTFYVGLPACSQLNDVTTTVTYDNVSIPTWRMTAGDRIITARPEPRWHKSAWLERHNAFNERIKKGNVDLLMIGDSITHWWNKAGKKIWDHYYANRNAVNLAISGDRTEHVLWRLENGNIDGISPKLAVLMIGTNNHMSSPPEVTARDIRLIVKKLHTKLPSTKILVLAIFPRGGGDDDGARQINMKVNELIANIGDGNMVHYLNINQAFLNGRQLRQNLIPDGTHPNEKGYAAWAEAMEPTIAKLLNDEPSTQID</sequence>
<accession>A0A382B7N6</accession>
<feature type="domain" description="Alginate lyase" evidence="3">
    <location>
        <begin position="15"/>
        <end position="118"/>
    </location>
</feature>
<dbReference type="Gene3D" id="3.40.50.1110">
    <property type="entry name" value="SGNH hydrolase"/>
    <property type="match status" value="1"/>
</dbReference>
<dbReference type="InterPro" id="IPR008397">
    <property type="entry name" value="Alginate_lyase_dom"/>
</dbReference>
<dbReference type="EMBL" id="UINC01028387">
    <property type="protein sequence ID" value="SVB09282.1"/>
    <property type="molecule type" value="Genomic_DNA"/>
</dbReference>
<dbReference type="SUPFAM" id="SSF48230">
    <property type="entry name" value="Chondroitin AC/alginate lyase"/>
    <property type="match status" value="1"/>
</dbReference>
<evidence type="ECO:0000256" key="2">
    <source>
        <dbReference type="ARBA" id="ARBA00023239"/>
    </source>
</evidence>
<feature type="non-terminal residue" evidence="5">
    <location>
        <position position="1"/>
    </location>
</feature>